<evidence type="ECO:0000313" key="4">
    <source>
        <dbReference type="EMBL" id="GFE83883.1"/>
    </source>
</evidence>
<dbReference type="RefSeq" id="WP_161815499.1">
    <property type="nucleotide sequence ID" value="NZ_BLJN01000007.1"/>
</dbReference>
<comment type="similarity">
    <text evidence="1 2">Belongs to the universal stress protein A family.</text>
</comment>
<reference evidence="5" key="1">
    <citation type="submission" date="2020-01" db="EMBL/GenBank/DDBJ databases">
        <title>'Steroidobacter agaridevorans' sp. nov., agar-degrading bacteria isolated from rhizosphere soils.</title>
        <authorList>
            <person name="Ikenaga M."/>
            <person name="Kataoka M."/>
            <person name="Murouchi A."/>
            <person name="Katsuragi S."/>
            <person name="Sakai M."/>
        </authorList>
    </citation>
    <scope>NUCLEOTIDE SEQUENCE [LARGE SCALE GENOMIC DNA]</scope>
    <source>
        <strain evidence="5">YU21-B</strain>
    </source>
</reference>
<dbReference type="InterPro" id="IPR014729">
    <property type="entry name" value="Rossmann-like_a/b/a_fold"/>
</dbReference>
<dbReference type="CDD" id="cd00293">
    <property type="entry name" value="USP-like"/>
    <property type="match status" value="1"/>
</dbReference>
<dbReference type="SUPFAM" id="SSF52402">
    <property type="entry name" value="Adenine nucleotide alpha hydrolases-like"/>
    <property type="match status" value="1"/>
</dbReference>
<dbReference type="Pfam" id="PF00582">
    <property type="entry name" value="Usp"/>
    <property type="match status" value="1"/>
</dbReference>
<dbReference type="Gene3D" id="3.40.50.620">
    <property type="entry name" value="HUPs"/>
    <property type="match status" value="1"/>
</dbReference>
<protein>
    <recommendedName>
        <fullName evidence="2">Universal stress protein</fullName>
    </recommendedName>
</protein>
<comment type="subcellular location">
    <subcellularLocation>
        <location evidence="2">Cytoplasm</location>
    </subcellularLocation>
</comment>
<sequence length="155" mass="16499">MYRRILVPVDGSAAASQGLDEAIELASNLKARLRLVHVVEPIVMMPAEAMAGAVIELAEGIRQAGSELLKECEQQVAKAGVEVDRALIEALGRSAGECVVKEAEEAKADLIVCGTHGRRGVRRLLMGSDAEYIVRRAPVPVLLVRHRPSAAAEAA</sequence>
<dbReference type="PANTHER" id="PTHR46268:SF6">
    <property type="entry name" value="UNIVERSAL STRESS PROTEIN UP12"/>
    <property type="match status" value="1"/>
</dbReference>
<dbReference type="AlphaFoldDB" id="A0A829YM22"/>
<keyword evidence="2" id="KW-0963">Cytoplasm</keyword>
<comment type="caution">
    <text evidence="4">The sequence shown here is derived from an EMBL/GenBank/DDBJ whole genome shotgun (WGS) entry which is preliminary data.</text>
</comment>
<evidence type="ECO:0000256" key="1">
    <source>
        <dbReference type="ARBA" id="ARBA00008791"/>
    </source>
</evidence>
<keyword evidence="5" id="KW-1185">Reference proteome</keyword>
<dbReference type="EMBL" id="BLJN01000007">
    <property type="protein sequence ID" value="GFE83883.1"/>
    <property type="molecule type" value="Genomic_DNA"/>
</dbReference>
<dbReference type="PIRSF" id="PIRSF006276">
    <property type="entry name" value="UspA"/>
    <property type="match status" value="1"/>
</dbReference>
<name>A0A829YM22_9GAMM</name>
<dbReference type="InterPro" id="IPR006016">
    <property type="entry name" value="UspA"/>
</dbReference>
<organism evidence="4 5">
    <name type="scientific">Steroidobacter agaridevorans</name>
    <dbReference type="NCBI Taxonomy" id="2695856"/>
    <lineage>
        <taxon>Bacteria</taxon>
        <taxon>Pseudomonadati</taxon>
        <taxon>Pseudomonadota</taxon>
        <taxon>Gammaproteobacteria</taxon>
        <taxon>Steroidobacterales</taxon>
        <taxon>Steroidobacteraceae</taxon>
        <taxon>Steroidobacter</taxon>
    </lineage>
</organism>
<gene>
    <name evidence="4" type="ORF">GCM10011487_58830</name>
</gene>
<dbReference type="Proteomes" id="UP000445000">
    <property type="component" value="Unassembled WGS sequence"/>
</dbReference>
<feature type="domain" description="UspA" evidence="3">
    <location>
        <begin position="1"/>
        <end position="145"/>
    </location>
</feature>
<dbReference type="PRINTS" id="PR01438">
    <property type="entry name" value="UNVRSLSTRESS"/>
</dbReference>
<evidence type="ECO:0000313" key="5">
    <source>
        <dbReference type="Proteomes" id="UP000445000"/>
    </source>
</evidence>
<accession>A0A829YM22</accession>
<dbReference type="InterPro" id="IPR006015">
    <property type="entry name" value="Universal_stress_UspA"/>
</dbReference>
<evidence type="ECO:0000256" key="2">
    <source>
        <dbReference type="PIRNR" id="PIRNR006276"/>
    </source>
</evidence>
<evidence type="ECO:0000259" key="3">
    <source>
        <dbReference type="Pfam" id="PF00582"/>
    </source>
</evidence>
<dbReference type="PANTHER" id="PTHR46268">
    <property type="entry name" value="STRESS RESPONSE PROTEIN NHAX"/>
    <property type="match status" value="1"/>
</dbReference>
<dbReference type="GO" id="GO:0005737">
    <property type="term" value="C:cytoplasm"/>
    <property type="evidence" value="ECO:0007669"/>
    <property type="project" value="UniProtKB-SubCell"/>
</dbReference>
<proteinExistence type="inferred from homology"/>